<keyword evidence="7" id="KW-1185">Reference proteome</keyword>
<sequence>MIVTPLPTVGDESAALNDNSFVVLNPKDIDSRNKSLMQEVLRVYVKELPNMNYAANTGKQSSFLEKCVSGKYKTLILKSNTIEGPGEVIAAVSYQIVPSDMQYAEIPLAAVSSGYQRKGVGCLLYSELRNRLHNVGILTIFCWADKESEGFWLKQGFAKIGDVDGRGRVRKLPVRADIRKALCFPGDSTLMVSHLKRGTVHPEMSCANICVPVSIDPNFVEVGKDHNVLNNERLNLLDPQGFPCTNMSSGVGNSETAENVHCGGDKCSPLQQTAKRCIWEASLSSIKSKRVKGGHLLDSGMIVEELGGSVTPDGSLCTHIITGKARKTLNFCTALCSGSVLLASFLIESPHLFCPLAWILSSSWLKESYKEGKFLGKSKCYTWHLQNKSPLSSESNFILEDEDYALKYKSALRDAIIKARAKPQSLLKGYYVCLAKHIQPPADILCGVIKSAGGHVIHRLGNVLDPSKTIFIACEEDMEEAMLAAKRGICTYNTDWFMSCIMRQELNFEAPQFAESL</sequence>
<dbReference type="Pfam" id="PF00583">
    <property type="entry name" value="Acetyltransf_1"/>
    <property type="match status" value="1"/>
</dbReference>
<dbReference type="CDD" id="cd18432">
    <property type="entry name" value="BRCT_PAXIP1_rpt6_like"/>
    <property type="match status" value="1"/>
</dbReference>
<protein>
    <recommendedName>
        <fullName evidence="8">N-acetyltransferase domain-containing protein</fullName>
    </recommendedName>
</protein>
<evidence type="ECO:0000313" key="6">
    <source>
        <dbReference type="EMBL" id="MQM00699.1"/>
    </source>
</evidence>
<dbReference type="SUPFAM" id="SSF55729">
    <property type="entry name" value="Acyl-CoA N-acyltransferases (Nat)"/>
    <property type="match status" value="1"/>
</dbReference>
<dbReference type="InterPro" id="IPR036420">
    <property type="entry name" value="BRCT_dom_sf"/>
</dbReference>
<dbReference type="Proteomes" id="UP000652761">
    <property type="component" value="Unassembled WGS sequence"/>
</dbReference>
<dbReference type="InterPro" id="IPR051579">
    <property type="entry name" value="DDR_Transcriptional_Reg"/>
</dbReference>
<dbReference type="PROSITE" id="PS51186">
    <property type="entry name" value="GNAT"/>
    <property type="match status" value="1"/>
</dbReference>
<evidence type="ECO:0008006" key="8">
    <source>
        <dbReference type="Google" id="ProtNLM"/>
    </source>
</evidence>
<proteinExistence type="predicted"/>
<dbReference type="PANTHER" id="PTHR23196:SF8">
    <property type="entry name" value="N-ACETYLTRANSFERASE"/>
    <property type="match status" value="1"/>
</dbReference>
<gene>
    <name evidence="6" type="ORF">Taro_033438</name>
</gene>
<keyword evidence="3" id="KW-0539">Nucleus</keyword>
<feature type="domain" description="N-acetyltransferase" evidence="5">
    <location>
        <begin position="27"/>
        <end position="179"/>
    </location>
</feature>
<dbReference type="PANTHER" id="PTHR23196">
    <property type="entry name" value="PAX TRANSCRIPTION ACTIVATION DOMAIN INTERACTING PROTEIN"/>
    <property type="match status" value="1"/>
</dbReference>
<keyword evidence="2" id="KW-0227">DNA damage</keyword>
<dbReference type="GO" id="GO:0005634">
    <property type="term" value="C:nucleus"/>
    <property type="evidence" value="ECO:0007669"/>
    <property type="project" value="UniProtKB-SubCell"/>
</dbReference>
<accession>A0A843VVA6</accession>
<dbReference type="GO" id="GO:0016747">
    <property type="term" value="F:acyltransferase activity, transferring groups other than amino-acyl groups"/>
    <property type="evidence" value="ECO:0007669"/>
    <property type="project" value="InterPro"/>
</dbReference>
<dbReference type="SUPFAM" id="SSF52113">
    <property type="entry name" value="BRCT domain"/>
    <property type="match status" value="1"/>
</dbReference>
<evidence type="ECO:0000259" key="4">
    <source>
        <dbReference type="PROSITE" id="PS50172"/>
    </source>
</evidence>
<dbReference type="EMBL" id="NMUH01002553">
    <property type="protein sequence ID" value="MQM00699.1"/>
    <property type="molecule type" value="Genomic_DNA"/>
</dbReference>
<dbReference type="InterPro" id="IPR001357">
    <property type="entry name" value="BRCT_dom"/>
</dbReference>
<feature type="domain" description="BRCT" evidence="4">
    <location>
        <begin position="422"/>
        <end position="506"/>
    </location>
</feature>
<dbReference type="Pfam" id="PF16589">
    <property type="entry name" value="BRCT_2"/>
    <property type="match status" value="1"/>
</dbReference>
<comment type="subcellular location">
    <subcellularLocation>
        <location evidence="1">Nucleus</location>
    </subcellularLocation>
</comment>
<organism evidence="6 7">
    <name type="scientific">Colocasia esculenta</name>
    <name type="common">Wild taro</name>
    <name type="synonym">Arum esculentum</name>
    <dbReference type="NCBI Taxonomy" id="4460"/>
    <lineage>
        <taxon>Eukaryota</taxon>
        <taxon>Viridiplantae</taxon>
        <taxon>Streptophyta</taxon>
        <taxon>Embryophyta</taxon>
        <taxon>Tracheophyta</taxon>
        <taxon>Spermatophyta</taxon>
        <taxon>Magnoliopsida</taxon>
        <taxon>Liliopsida</taxon>
        <taxon>Araceae</taxon>
        <taxon>Aroideae</taxon>
        <taxon>Colocasieae</taxon>
        <taxon>Colocasia</taxon>
    </lineage>
</organism>
<dbReference type="InterPro" id="IPR016181">
    <property type="entry name" value="Acyl_CoA_acyltransferase"/>
</dbReference>
<evidence type="ECO:0000259" key="5">
    <source>
        <dbReference type="PROSITE" id="PS51186"/>
    </source>
</evidence>
<evidence type="ECO:0000256" key="2">
    <source>
        <dbReference type="ARBA" id="ARBA00022763"/>
    </source>
</evidence>
<dbReference type="AlphaFoldDB" id="A0A843VVA6"/>
<reference evidence="6" key="1">
    <citation type="submission" date="2017-07" db="EMBL/GenBank/DDBJ databases">
        <title>Taro Niue Genome Assembly and Annotation.</title>
        <authorList>
            <person name="Atibalentja N."/>
            <person name="Keating K."/>
            <person name="Fields C.J."/>
        </authorList>
    </citation>
    <scope>NUCLEOTIDE SEQUENCE</scope>
    <source>
        <strain evidence="6">Niue_2</strain>
        <tissue evidence="6">Leaf</tissue>
    </source>
</reference>
<dbReference type="CDD" id="cd17744">
    <property type="entry name" value="BRCT_MDC1_rpt1"/>
    <property type="match status" value="1"/>
</dbReference>
<dbReference type="Gene3D" id="3.40.630.30">
    <property type="match status" value="1"/>
</dbReference>
<name>A0A843VVA6_COLES</name>
<dbReference type="PROSITE" id="PS50172">
    <property type="entry name" value="BRCT"/>
    <property type="match status" value="1"/>
</dbReference>
<dbReference type="InterPro" id="IPR000182">
    <property type="entry name" value="GNAT_dom"/>
</dbReference>
<dbReference type="OrthoDB" id="342264at2759"/>
<evidence type="ECO:0000256" key="1">
    <source>
        <dbReference type="ARBA" id="ARBA00004123"/>
    </source>
</evidence>
<dbReference type="CDD" id="cd04301">
    <property type="entry name" value="NAT_SF"/>
    <property type="match status" value="1"/>
</dbReference>
<dbReference type="GO" id="GO:0006974">
    <property type="term" value="P:DNA damage response"/>
    <property type="evidence" value="ECO:0007669"/>
    <property type="project" value="UniProtKB-KW"/>
</dbReference>
<dbReference type="Gene3D" id="3.40.50.10190">
    <property type="entry name" value="BRCT domain"/>
    <property type="match status" value="2"/>
</dbReference>
<evidence type="ECO:0000256" key="3">
    <source>
        <dbReference type="ARBA" id="ARBA00023242"/>
    </source>
</evidence>
<comment type="caution">
    <text evidence="6">The sequence shown here is derived from an EMBL/GenBank/DDBJ whole genome shotgun (WGS) entry which is preliminary data.</text>
</comment>
<evidence type="ECO:0000313" key="7">
    <source>
        <dbReference type="Proteomes" id="UP000652761"/>
    </source>
</evidence>